<dbReference type="NCBIfam" id="NF006000">
    <property type="entry name" value="PRK08130.1"/>
    <property type="match status" value="1"/>
</dbReference>
<keyword evidence="5" id="KW-1185">Reference proteome</keyword>
<dbReference type="STRING" id="1331007.AALB_0493"/>
<dbReference type="SUPFAM" id="SSF53639">
    <property type="entry name" value="AraD/HMP-PK domain-like"/>
    <property type="match status" value="1"/>
</dbReference>
<sequence length="216" mass="23675">MNHAQQLDQAKRCIIKFGLSIFQRGLTGGASANMSIALDHGFVVTPTNSCFGFLEYDDLSVLDAKGDLVSGKPASKEFLLHQCFYQQPSAMRCVLHLHSTYATAVSCLKGLNKSDAIPALTPYLRMRLGAIAMVDYHPPGSSDLVDALKQQAATYRGVLMANHGPIVAADSPEKAMYAMEELEESCKLQLLLGQQQVNYLSQQQVEYLQNAYKGKL</sequence>
<accession>R9PGQ7</accession>
<dbReference type="InterPro" id="IPR001303">
    <property type="entry name" value="Aldolase_II/adducin_N"/>
</dbReference>
<dbReference type="OrthoDB" id="5500703at2"/>
<dbReference type="EMBL" id="BARX01000002">
    <property type="protein sequence ID" value="GAD00413.1"/>
    <property type="molecule type" value="Genomic_DNA"/>
</dbReference>
<comment type="caution">
    <text evidence="4">The sequence shown here is derived from an EMBL/GenBank/DDBJ whole genome shotgun (WGS) entry which is preliminary data.</text>
</comment>
<dbReference type="InterPro" id="IPR050197">
    <property type="entry name" value="Aldolase_class_II_sugar_metab"/>
</dbReference>
<dbReference type="AlphaFoldDB" id="R9PGQ7"/>
<dbReference type="Proteomes" id="UP000014461">
    <property type="component" value="Unassembled WGS sequence"/>
</dbReference>
<dbReference type="Pfam" id="PF00596">
    <property type="entry name" value="Aldolase_II"/>
    <property type="match status" value="1"/>
</dbReference>
<proteinExistence type="predicted"/>
<dbReference type="RefSeq" id="WP_016400181.1">
    <property type="nucleotide sequence ID" value="NZ_BARX01000002.1"/>
</dbReference>
<dbReference type="GO" id="GO:0046872">
    <property type="term" value="F:metal ion binding"/>
    <property type="evidence" value="ECO:0007669"/>
    <property type="project" value="UniProtKB-KW"/>
</dbReference>
<evidence type="ECO:0000313" key="5">
    <source>
        <dbReference type="Proteomes" id="UP000014461"/>
    </source>
</evidence>
<evidence type="ECO:0000256" key="1">
    <source>
        <dbReference type="ARBA" id="ARBA00022723"/>
    </source>
</evidence>
<evidence type="ECO:0000256" key="2">
    <source>
        <dbReference type="ARBA" id="ARBA00023239"/>
    </source>
</evidence>
<keyword evidence="1" id="KW-0479">Metal-binding</keyword>
<dbReference type="GO" id="GO:0016832">
    <property type="term" value="F:aldehyde-lyase activity"/>
    <property type="evidence" value="ECO:0007669"/>
    <property type="project" value="TreeGrafter"/>
</dbReference>
<organism evidence="4 5">
    <name type="scientific">Agarivorans albus MKT 106</name>
    <dbReference type="NCBI Taxonomy" id="1331007"/>
    <lineage>
        <taxon>Bacteria</taxon>
        <taxon>Pseudomonadati</taxon>
        <taxon>Pseudomonadota</taxon>
        <taxon>Gammaproteobacteria</taxon>
        <taxon>Alteromonadales</taxon>
        <taxon>Alteromonadaceae</taxon>
        <taxon>Agarivorans</taxon>
    </lineage>
</organism>
<dbReference type="PANTHER" id="PTHR22789:SF0">
    <property type="entry name" value="3-OXO-TETRONATE 4-PHOSPHATE DECARBOXYLASE-RELATED"/>
    <property type="match status" value="1"/>
</dbReference>
<feature type="domain" description="Class II aldolase/adducin N-terminal" evidence="3">
    <location>
        <begin position="12"/>
        <end position="190"/>
    </location>
</feature>
<evidence type="ECO:0000259" key="3">
    <source>
        <dbReference type="SMART" id="SM01007"/>
    </source>
</evidence>
<name>R9PGQ7_AGAAL</name>
<dbReference type="SMART" id="SM01007">
    <property type="entry name" value="Aldolase_II"/>
    <property type="match status" value="1"/>
</dbReference>
<dbReference type="Gene3D" id="3.40.225.10">
    <property type="entry name" value="Class II aldolase/adducin N-terminal domain"/>
    <property type="match status" value="1"/>
</dbReference>
<dbReference type="InterPro" id="IPR036409">
    <property type="entry name" value="Aldolase_II/adducin_N_sf"/>
</dbReference>
<dbReference type="PANTHER" id="PTHR22789">
    <property type="entry name" value="FUCULOSE PHOSPHATE ALDOLASE"/>
    <property type="match status" value="1"/>
</dbReference>
<evidence type="ECO:0000313" key="4">
    <source>
        <dbReference type="EMBL" id="GAD00413.1"/>
    </source>
</evidence>
<gene>
    <name evidence="4" type="ORF">AALB_0493</name>
</gene>
<dbReference type="GO" id="GO:0019323">
    <property type="term" value="P:pentose catabolic process"/>
    <property type="evidence" value="ECO:0007669"/>
    <property type="project" value="TreeGrafter"/>
</dbReference>
<reference evidence="4" key="1">
    <citation type="journal article" date="2013" name="Genome Announc.">
        <title>Draft Genome Sequence of Agarivorans albus Strain MKT 106T, an Agarolytic Marine Bacterium.</title>
        <authorList>
            <person name="Yasuike M."/>
            <person name="Nakamura Y."/>
            <person name="Kai W."/>
            <person name="Fujiwara A."/>
            <person name="Fukui Y."/>
            <person name="Satomi M."/>
            <person name="Sano M."/>
        </authorList>
    </citation>
    <scope>NUCLEOTIDE SEQUENCE [LARGE SCALE GENOMIC DNA]</scope>
</reference>
<protein>
    <submittedName>
        <fullName evidence="4">Ribulose-5-phosphate 4-epimerase and related epimerases and aldolases</fullName>
    </submittedName>
</protein>
<dbReference type="GO" id="GO:0005829">
    <property type="term" value="C:cytosol"/>
    <property type="evidence" value="ECO:0007669"/>
    <property type="project" value="TreeGrafter"/>
</dbReference>
<keyword evidence="2" id="KW-0456">Lyase</keyword>